<evidence type="ECO:0000256" key="3">
    <source>
        <dbReference type="ARBA" id="ARBA00023082"/>
    </source>
</evidence>
<protein>
    <submittedName>
        <fullName evidence="7">RNA polymerase subunit sigma-24</fullName>
    </submittedName>
</protein>
<dbReference type="InterPro" id="IPR036388">
    <property type="entry name" value="WH-like_DNA-bd_sf"/>
</dbReference>
<dbReference type="InterPro" id="IPR013324">
    <property type="entry name" value="RNA_pol_sigma_r3/r4-like"/>
</dbReference>
<name>A0ABQ1Y465_9SPHI</name>
<keyword evidence="5" id="KW-0804">Transcription</keyword>
<proteinExistence type="inferred from homology"/>
<dbReference type="Gene3D" id="1.10.1740.10">
    <property type="match status" value="1"/>
</dbReference>
<evidence type="ECO:0000313" key="7">
    <source>
        <dbReference type="EMBL" id="GGH12048.1"/>
    </source>
</evidence>
<dbReference type="PANTHER" id="PTHR43133">
    <property type="entry name" value="RNA POLYMERASE ECF-TYPE SIGMA FACTO"/>
    <property type="match status" value="1"/>
</dbReference>
<evidence type="ECO:0000256" key="5">
    <source>
        <dbReference type="ARBA" id="ARBA00023163"/>
    </source>
</evidence>
<organism evidence="7 8">
    <name type="scientific">Pedobacter zeae</name>
    <dbReference type="NCBI Taxonomy" id="1737356"/>
    <lineage>
        <taxon>Bacteria</taxon>
        <taxon>Pseudomonadati</taxon>
        <taxon>Bacteroidota</taxon>
        <taxon>Sphingobacteriia</taxon>
        <taxon>Sphingobacteriales</taxon>
        <taxon>Sphingobacteriaceae</taxon>
        <taxon>Pedobacter</taxon>
    </lineage>
</organism>
<dbReference type="InterPro" id="IPR013325">
    <property type="entry name" value="RNA_pol_sigma_r2"/>
</dbReference>
<evidence type="ECO:0000256" key="1">
    <source>
        <dbReference type="ARBA" id="ARBA00010641"/>
    </source>
</evidence>
<dbReference type="InterPro" id="IPR007627">
    <property type="entry name" value="RNA_pol_sigma70_r2"/>
</dbReference>
<keyword evidence="8" id="KW-1185">Reference proteome</keyword>
<gene>
    <name evidence="7" type="ORF">GCM10007422_31710</name>
</gene>
<dbReference type="EMBL" id="BMHZ01000003">
    <property type="protein sequence ID" value="GGH12048.1"/>
    <property type="molecule type" value="Genomic_DNA"/>
</dbReference>
<dbReference type="InterPro" id="IPR014284">
    <property type="entry name" value="RNA_pol_sigma-70_dom"/>
</dbReference>
<dbReference type="SUPFAM" id="SSF88659">
    <property type="entry name" value="Sigma3 and sigma4 domains of RNA polymerase sigma factors"/>
    <property type="match status" value="1"/>
</dbReference>
<dbReference type="Proteomes" id="UP000642938">
    <property type="component" value="Unassembled WGS sequence"/>
</dbReference>
<feature type="domain" description="RNA polymerase sigma-70 region 2" evidence="6">
    <location>
        <begin position="26"/>
        <end position="90"/>
    </location>
</feature>
<keyword evidence="3" id="KW-0731">Sigma factor</keyword>
<dbReference type="Gene3D" id="1.10.10.10">
    <property type="entry name" value="Winged helix-like DNA-binding domain superfamily/Winged helix DNA-binding domain"/>
    <property type="match status" value="1"/>
</dbReference>
<comment type="similarity">
    <text evidence="1">Belongs to the sigma-70 factor family. ECF subfamily.</text>
</comment>
<reference evidence="8" key="1">
    <citation type="journal article" date="2019" name="Int. J. Syst. Evol. Microbiol.">
        <title>The Global Catalogue of Microorganisms (GCM) 10K type strain sequencing project: providing services to taxonomists for standard genome sequencing and annotation.</title>
        <authorList>
            <consortium name="The Broad Institute Genomics Platform"/>
            <consortium name="The Broad Institute Genome Sequencing Center for Infectious Disease"/>
            <person name="Wu L."/>
            <person name="Ma J."/>
        </authorList>
    </citation>
    <scope>NUCLEOTIDE SEQUENCE [LARGE SCALE GENOMIC DNA]</scope>
    <source>
        <strain evidence="8">CGMCC 1.15287</strain>
    </source>
</reference>
<keyword evidence="4" id="KW-0238">DNA-binding</keyword>
<dbReference type="PANTHER" id="PTHR43133:SF8">
    <property type="entry name" value="RNA POLYMERASE SIGMA FACTOR HI_1459-RELATED"/>
    <property type="match status" value="1"/>
</dbReference>
<evidence type="ECO:0000259" key="6">
    <source>
        <dbReference type="Pfam" id="PF04542"/>
    </source>
</evidence>
<sequence>MGFIRLLVYKRSIVPKNDPQNIISTVASYGKRLFSFIRGRVNTDEDAEDILQDVWFQLSNQPEAGAIEQISGWLYRVARNKITDKYRKQKEERLEDFTFEGEDGEINIREILLAESYSPEEEGLKKLFWDQLFLALEELPENQRYVFVQNELEERTFQELADETGENIKTLISRKGYAVKHLRNRLQNLYQEFINY</sequence>
<keyword evidence="2" id="KW-0805">Transcription regulation</keyword>
<accession>A0ABQ1Y465</accession>
<dbReference type="NCBIfam" id="TIGR02937">
    <property type="entry name" value="sigma70-ECF"/>
    <property type="match status" value="1"/>
</dbReference>
<evidence type="ECO:0000313" key="8">
    <source>
        <dbReference type="Proteomes" id="UP000642938"/>
    </source>
</evidence>
<evidence type="ECO:0000256" key="2">
    <source>
        <dbReference type="ARBA" id="ARBA00023015"/>
    </source>
</evidence>
<evidence type="ECO:0000256" key="4">
    <source>
        <dbReference type="ARBA" id="ARBA00023125"/>
    </source>
</evidence>
<dbReference type="InterPro" id="IPR039425">
    <property type="entry name" value="RNA_pol_sigma-70-like"/>
</dbReference>
<comment type="caution">
    <text evidence="7">The sequence shown here is derived from an EMBL/GenBank/DDBJ whole genome shotgun (WGS) entry which is preliminary data.</text>
</comment>
<dbReference type="SUPFAM" id="SSF88946">
    <property type="entry name" value="Sigma2 domain of RNA polymerase sigma factors"/>
    <property type="match status" value="1"/>
</dbReference>
<dbReference type="Pfam" id="PF04542">
    <property type="entry name" value="Sigma70_r2"/>
    <property type="match status" value="1"/>
</dbReference>